<accession>A0A392RPA1</accession>
<evidence type="ECO:0000313" key="2">
    <source>
        <dbReference type="EMBL" id="MCI38443.1"/>
    </source>
</evidence>
<reference evidence="2 3" key="1">
    <citation type="journal article" date="2018" name="Front. Plant Sci.">
        <title>Red Clover (Trifolium pratense) and Zigzag Clover (T. medium) - A Picture of Genomic Similarities and Differences.</title>
        <authorList>
            <person name="Dluhosova J."/>
            <person name="Istvanek J."/>
            <person name="Nedelnik J."/>
            <person name="Repkova J."/>
        </authorList>
    </citation>
    <scope>NUCLEOTIDE SEQUENCE [LARGE SCALE GENOMIC DNA]</scope>
    <source>
        <strain evidence="3">cv. 10/8</strain>
        <tissue evidence="2">Leaf</tissue>
    </source>
</reference>
<sequence length="63" mass="6805">MILSKTPPIWWHKVNTDGSVVGNSATCGGIFRDHMADHVGSFAMNIGLGFVLYAEIFAIILAL</sequence>
<comment type="caution">
    <text evidence="2">The sequence shown here is derived from an EMBL/GenBank/DDBJ whole genome shotgun (WGS) entry which is preliminary data.</text>
</comment>
<name>A0A392RPA1_9FABA</name>
<keyword evidence="1" id="KW-0812">Transmembrane</keyword>
<evidence type="ECO:0000256" key="1">
    <source>
        <dbReference type="SAM" id="Phobius"/>
    </source>
</evidence>
<keyword evidence="1" id="KW-0472">Membrane</keyword>
<protein>
    <submittedName>
        <fullName evidence="2">Uncharacterized protein</fullName>
    </submittedName>
</protein>
<organism evidence="2 3">
    <name type="scientific">Trifolium medium</name>
    <dbReference type="NCBI Taxonomy" id="97028"/>
    <lineage>
        <taxon>Eukaryota</taxon>
        <taxon>Viridiplantae</taxon>
        <taxon>Streptophyta</taxon>
        <taxon>Embryophyta</taxon>
        <taxon>Tracheophyta</taxon>
        <taxon>Spermatophyta</taxon>
        <taxon>Magnoliopsida</taxon>
        <taxon>eudicotyledons</taxon>
        <taxon>Gunneridae</taxon>
        <taxon>Pentapetalae</taxon>
        <taxon>rosids</taxon>
        <taxon>fabids</taxon>
        <taxon>Fabales</taxon>
        <taxon>Fabaceae</taxon>
        <taxon>Papilionoideae</taxon>
        <taxon>50 kb inversion clade</taxon>
        <taxon>NPAAA clade</taxon>
        <taxon>Hologalegina</taxon>
        <taxon>IRL clade</taxon>
        <taxon>Trifolieae</taxon>
        <taxon>Trifolium</taxon>
    </lineage>
</organism>
<feature type="transmembrane region" description="Helical" evidence="1">
    <location>
        <begin position="42"/>
        <end position="62"/>
    </location>
</feature>
<keyword evidence="3" id="KW-1185">Reference proteome</keyword>
<dbReference type="AlphaFoldDB" id="A0A392RPA1"/>
<evidence type="ECO:0000313" key="3">
    <source>
        <dbReference type="Proteomes" id="UP000265520"/>
    </source>
</evidence>
<keyword evidence="1" id="KW-1133">Transmembrane helix</keyword>
<dbReference type="Proteomes" id="UP000265520">
    <property type="component" value="Unassembled WGS sequence"/>
</dbReference>
<dbReference type="EMBL" id="LXQA010256002">
    <property type="protein sequence ID" value="MCI38443.1"/>
    <property type="molecule type" value="Genomic_DNA"/>
</dbReference>
<proteinExistence type="predicted"/>
<feature type="non-terminal residue" evidence="2">
    <location>
        <position position="63"/>
    </location>
</feature>